<feature type="transmembrane region" description="Helical" evidence="1">
    <location>
        <begin position="193"/>
        <end position="215"/>
    </location>
</feature>
<protein>
    <submittedName>
        <fullName evidence="3">SdpI family protein</fullName>
    </submittedName>
</protein>
<organism evidence="3 4">
    <name type="scientific">Paenibacillus hexagrammi</name>
    <dbReference type="NCBI Taxonomy" id="2908839"/>
    <lineage>
        <taxon>Bacteria</taxon>
        <taxon>Bacillati</taxon>
        <taxon>Bacillota</taxon>
        <taxon>Bacilli</taxon>
        <taxon>Bacillales</taxon>
        <taxon>Paenibacillaceae</taxon>
        <taxon>Paenibacillus</taxon>
    </lineage>
</organism>
<dbReference type="InterPro" id="IPR026272">
    <property type="entry name" value="SdpI"/>
</dbReference>
<dbReference type="PANTHER" id="PTHR37810">
    <property type="entry name" value="IMMUNITY PROTEIN SDPI"/>
    <property type="match status" value="1"/>
</dbReference>
<sequence>MNKHTKSFWGWKDTILLFIALIPLIVGFVVYDKLPVQMASHYDLSGHVNGYMNKTGFFIMMACVNLFLMFTLKVVPQIDPRANNYAKFTDVYELFRFVISLFMSSIFIMVLLNNVGYDISMNTVLLMSLGILWTVFGNYLGRIRSNFTLGIRTPWTLANQEVWNRTHRFAAPLWVICGVIMIVSAFMDSGYTLYILLAALVLSVLLPIVYSYSLFHKLERGKDQ</sequence>
<dbReference type="InterPro" id="IPR012867">
    <property type="entry name" value="DUF1648"/>
</dbReference>
<name>A0ABY3SDW5_9BACL</name>
<keyword evidence="1" id="KW-1133">Transmembrane helix</keyword>
<dbReference type="Proteomes" id="UP001649230">
    <property type="component" value="Chromosome"/>
</dbReference>
<evidence type="ECO:0000313" key="4">
    <source>
        <dbReference type="Proteomes" id="UP001649230"/>
    </source>
</evidence>
<dbReference type="EMBL" id="CP090978">
    <property type="protein sequence ID" value="UJF32027.1"/>
    <property type="molecule type" value="Genomic_DNA"/>
</dbReference>
<keyword evidence="1" id="KW-0812">Transmembrane</keyword>
<feature type="transmembrane region" description="Helical" evidence="1">
    <location>
        <begin position="169"/>
        <end position="187"/>
    </location>
</feature>
<evidence type="ECO:0000259" key="2">
    <source>
        <dbReference type="Pfam" id="PF07853"/>
    </source>
</evidence>
<proteinExistence type="predicted"/>
<dbReference type="Pfam" id="PF07853">
    <property type="entry name" value="DUF1648"/>
    <property type="match status" value="1"/>
</dbReference>
<gene>
    <name evidence="3" type="ORF">L0M14_20105</name>
</gene>
<dbReference type="RefSeq" id="WP_235118372.1">
    <property type="nucleotide sequence ID" value="NZ_CP090978.1"/>
</dbReference>
<feature type="transmembrane region" description="Helical" evidence="1">
    <location>
        <begin position="51"/>
        <end position="72"/>
    </location>
</feature>
<evidence type="ECO:0000256" key="1">
    <source>
        <dbReference type="SAM" id="Phobius"/>
    </source>
</evidence>
<dbReference type="Pfam" id="PF13630">
    <property type="entry name" value="SdpI"/>
    <property type="match status" value="1"/>
</dbReference>
<keyword evidence="1" id="KW-0472">Membrane</keyword>
<dbReference type="InterPro" id="IPR025962">
    <property type="entry name" value="SdpI/YhfL"/>
</dbReference>
<feature type="transmembrane region" description="Helical" evidence="1">
    <location>
        <begin position="119"/>
        <end position="140"/>
    </location>
</feature>
<dbReference type="PANTHER" id="PTHR37810:SF5">
    <property type="entry name" value="IMMUNITY PROTEIN SDPI"/>
    <property type="match status" value="1"/>
</dbReference>
<feature type="domain" description="DUF1648" evidence="2">
    <location>
        <begin position="19"/>
        <end position="61"/>
    </location>
</feature>
<feature type="transmembrane region" description="Helical" evidence="1">
    <location>
        <begin position="93"/>
        <end position="113"/>
    </location>
</feature>
<evidence type="ECO:0000313" key="3">
    <source>
        <dbReference type="EMBL" id="UJF32027.1"/>
    </source>
</evidence>
<keyword evidence="4" id="KW-1185">Reference proteome</keyword>
<reference evidence="3 4" key="1">
    <citation type="journal article" date="2024" name="Int. J. Syst. Evol. Microbiol.">
        <title>Paenibacillus hexagrammi sp. nov., a novel bacterium isolated from the gut content of Hexagrammos agrammus.</title>
        <authorList>
            <person name="Jung H.K."/>
            <person name="Kim D.G."/>
            <person name="Zin H."/>
            <person name="Park J."/>
            <person name="Jung H."/>
            <person name="Kim Y.O."/>
            <person name="Kong H.J."/>
            <person name="Kim J.W."/>
            <person name="Kim Y.S."/>
        </authorList>
    </citation>
    <scope>NUCLEOTIDE SEQUENCE [LARGE SCALE GENOMIC DNA]</scope>
    <source>
        <strain evidence="3 4">YPD9-1</strain>
    </source>
</reference>
<dbReference type="PIRSF" id="PIRSF038959">
    <property type="entry name" value="SdpI"/>
    <property type="match status" value="1"/>
</dbReference>
<feature type="transmembrane region" description="Helical" evidence="1">
    <location>
        <begin position="12"/>
        <end position="31"/>
    </location>
</feature>
<accession>A0ABY3SDW5</accession>